<organism evidence="2 3">
    <name type="scientific">Hahella chejuensis (strain KCTC 2396)</name>
    <dbReference type="NCBI Taxonomy" id="349521"/>
    <lineage>
        <taxon>Bacteria</taxon>
        <taxon>Pseudomonadati</taxon>
        <taxon>Pseudomonadota</taxon>
        <taxon>Gammaproteobacteria</taxon>
        <taxon>Oceanospirillales</taxon>
        <taxon>Hahellaceae</taxon>
        <taxon>Hahella</taxon>
    </lineage>
</organism>
<dbReference type="STRING" id="349521.HCH_02127"/>
<dbReference type="EMBL" id="CP000155">
    <property type="protein sequence ID" value="ABC28956.1"/>
    <property type="molecule type" value="Genomic_DNA"/>
</dbReference>
<evidence type="ECO:0000313" key="3">
    <source>
        <dbReference type="Proteomes" id="UP000000238"/>
    </source>
</evidence>
<dbReference type="Pfam" id="PF07238">
    <property type="entry name" value="PilZ"/>
    <property type="match status" value="1"/>
</dbReference>
<sequence>MDPITISEAAMRLTTMRDYSEKRDFIRMKVDSEIVLTIADTGRSLKGVCKDLSGAGMSIEIGEPFAEGAEFQTSLPSSNEAFPSFETIVRVIRCTPVSEDRYIIGVEITKVVN</sequence>
<gene>
    <name evidence="2" type="ordered locus">HCH_02127</name>
</gene>
<dbReference type="Proteomes" id="UP000000238">
    <property type="component" value="Chromosome"/>
</dbReference>
<dbReference type="Gene3D" id="2.40.10.220">
    <property type="entry name" value="predicted glycosyltransferase like domains"/>
    <property type="match status" value="1"/>
</dbReference>
<dbReference type="GO" id="GO:0035438">
    <property type="term" value="F:cyclic-di-GMP binding"/>
    <property type="evidence" value="ECO:0007669"/>
    <property type="project" value="InterPro"/>
</dbReference>
<dbReference type="HOGENOM" id="CLU_180682_0_0_6"/>
<protein>
    <recommendedName>
        <fullName evidence="1">PilZ domain-containing protein</fullName>
    </recommendedName>
</protein>
<dbReference type="AlphaFoldDB" id="Q2SK68"/>
<proteinExistence type="predicted"/>
<name>Q2SK68_HAHCH</name>
<accession>Q2SK68</accession>
<evidence type="ECO:0000259" key="1">
    <source>
        <dbReference type="Pfam" id="PF07238"/>
    </source>
</evidence>
<dbReference type="eggNOG" id="ENOG5032UXG">
    <property type="taxonomic scope" value="Bacteria"/>
</dbReference>
<dbReference type="SUPFAM" id="SSF141371">
    <property type="entry name" value="PilZ domain-like"/>
    <property type="match status" value="1"/>
</dbReference>
<evidence type="ECO:0000313" key="2">
    <source>
        <dbReference type="EMBL" id="ABC28956.1"/>
    </source>
</evidence>
<reference evidence="2 3" key="1">
    <citation type="journal article" date="2005" name="Nucleic Acids Res.">
        <title>Genomic blueprint of Hahella chejuensis, a marine microbe producing an algicidal agent.</title>
        <authorList>
            <person name="Jeong H."/>
            <person name="Yim J.H."/>
            <person name="Lee C."/>
            <person name="Choi S.-H."/>
            <person name="Park Y.K."/>
            <person name="Yoon S.H."/>
            <person name="Hur C.-G."/>
            <person name="Kang H.-Y."/>
            <person name="Kim D."/>
            <person name="Lee H.H."/>
            <person name="Park K.H."/>
            <person name="Park S.-H."/>
            <person name="Park H.-S."/>
            <person name="Lee H.K."/>
            <person name="Oh T.K."/>
            <person name="Kim J.F."/>
        </authorList>
    </citation>
    <scope>NUCLEOTIDE SEQUENCE [LARGE SCALE GENOMIC DNA]</scope>
    <source>
        <strain evidence="2 3">KCTC 2396</strain>
    </source>
</reference>
<keyword evidence="3" id="KW-1185">Reference proteome</keyword>
<dbReference type="InterPro" id="IPR009875">
    <property type="entry name" value="PilZ_domain"/>
</dbReference>
<feature type="domain" description="PilZ" evidence="1">
    <location>
        <begin position="21"/>
        <end position="109"/>
    </location>
</feature>
<dbReference type="KEGG" id="hch:HCH_02127"/>